<feature type="region of interest" description="Disordered" evidence="3">
    <location>
        <begin position="122"/>
        <end position="246"/>
    </location>
</feature>
<evidence type="ECO:0000256" key="3">
    <source>
        <dbReference type="SAM" id="MobiDB-lite"/>
    </source>
</evidence>
<dbReference type="STRING" id="1330018.A0A167LVU4"/>
<evidence type="ECO:0000259" key="4">
    <source>
        <dbReference type="Pfam" id="PF10187"/>
    </source>
</evidence>
<name>A0A167LVU4_CALVF</name>
<comment type="subcellular location">
    <subcellularLocation>
        <location evidence="1">Nucleus</location>
    </subcellularLocation>
</comment>
<dbReference type="Pfam" id="PF10187">
    <property type="entry name" value="FAM192A_Fyv6_N"/>
    <property type="match status" value="1"/>
</dbReference>
<dbReference type="PANTHER" id="PTHR13495:SF0">
    <property type="entry name" value="PSME3-INTERACTING PROTEIN"/>
    <property type="match status" value="1"/>
</dbReference>
<dbReference type="OrthoDB" id="75720at2759"/>
<feature type="compositionally biased region" description="Basic and acidic residues" evidence="3">
    <location>
        <begin position="205"/>
        <end position="230"/>
    </location>
</feature>
<dbReference type="InterPro" id="IPR039845">
    <property type="entry name" value="FAM192A"/>
</dbReference>
<reference evidence="5 6" key="1">
    <citation type="journal article" date="2016" name="Mol. Biol. Evol.">
        <title>Comparative Genomics of Early-Diverging Mushroom-Forming Fungi Provides Insights into the Origins of Lignocellulose Decay Capabilities.</title>
        <authorList>
            <person name="Nagy L.G."/>
            <person name="Riley R."/>
            <person name="Tritt A."/>
            <person name="Adam C."/>
            <person name="Daum C."/>
            <person name="Floudas D."/>
            <person name="Sun H."/>
            <person name="Yadav J.S."/>
            <person name="Pangilinan J."/>
            <person name="Larsson K.H."/>
            <person name="Matsuura K."/>
            <person name="Barry K."/>
            <person name="Labutti K."/>
            <person name="Kuo R."/>
            <person name="Ohm R.A."/>
            <person name="Bhattacharya S.S."/>
            <person name="Shirouzu T."/>
            <person name="Yoshinaga Y."/>
            <person name="Martin F.M."/>
            <person name="Grigoriev I.V."/>
            <person name="Hibbett D.S."/>
        </authorList>
    </citation>
    <scope>NUCLEOTIDE SEQUENCE [LARGE SCALE GENOMIC DNA]</scope>
    <source>
        <strain evidence="5 6">TUFC12733</strain>
    </source>
</reference>
<feature type="compositionally biased region" description="Polar residues" evidence="3">
    <location>
        <begin position="1"/>
        <end position="20"/>
    </location>
</feature>
<evidence type="ECO:0000313" key="5">
    <source>
        <dbReference type="EMBL" id="KZO96079.1"/>
    </source>
</evidence>
<organism evidence="5 6">
    <name type="scientific">Calocera viscosa (strain TUFC12733)</name>
    <dbReference type="NCBI Taxonomy" id="1330018"/>
    <lineage>
        <taxon>Eukaryota</taxon>
        <taxon>Fungi</taxon>
        <taxon>Dikarya</taxon>
        <taxon>Basidiomycota</taxon>
        <taxon>Agaricomycotina</taxon>
        <taxon>Dacrymycetes</taxon>
        <taxon>Dacrymycetales</taxon>
        <taxon>Dacrymycetaceae</taxon>
        <taxon>Calocera</taxon>
    </lineage>
</organism>
<evidence type="ECO:0000256" key="2">
    <source>
        <dbReference type="ARBA" id="ARBA00023242"/>
    </source>
</evidence>
<keyword evidence="6" id="KW-1185">Reference proteome</keyword>
<sequence length="246" mass="27212">MADDISTASVSSRFVSQSELEQAKANRDEQWKAAYARLGQEPPPKQDEVVSDGRSLFERLQTNKLAKEEQWQEQHKLSKQFRALEEDEILFLQQVKEKKYQEEQKRKLEERSELESFRTAVAARYTAPPPPVPGSSFIPTVPKPAALPAKKVEPAKPQPRAGGKKDQKALLKGVVVKKGKQREKEKDVAGAPAEVRPAAVGEPKVTQEGEGEGRVTGGHGKEPAVGKRSAEDDDSESPGAKRRRVT</sequence>
<proteinExistence type="predicted"/>
<keyword evidence="2" id="KW-0539">Nucleus</keyword>
<feature type="compositionally biased region" description="Basic and acidic residues" evidence="3">
    <location>
        <begin position="21"/>
        <end position="31"/>
    </location>
</feature>
<dbReference type="Proteomes" id="UP000076738">
    <property type="component" value="Unassembled WGS sequence"/>
</dbReference>
<evidence type="ECO:0000256" key="1">
    <source>
        <dbReference type="ARBA" id="ARBA00004123"/>
    </source>
</evidence>
<gene>
    <name evidence="5" type="ORF">CALVIDRAFT_537668</name>
</gene>
<dbReference type="GO" id="GO:0005634">
    <property type="term" value="C:nucleus"/>
    <property type="evidence" value="ECO:0007669"/>
    <property type="project" value="UniProtKB-SubCell"/>
</dbReference>
<feature type="domain" description="FAM192A/Fyv6 N-terminal" evidence="4">
    <location>
        <begin position="14"/>
        <end position="118"/>
    </location>
</feature>
<evidence type="ECO:0000313" key="6">
    <source>
        <dbReference type="Proteomes" id="UP000076738"/>
    </source>
</evidence>
<dbReference type="AlphaFoldDB" id="A0A167LVU4"/>
<dbReference type="InterPro" id="IPR019331">
    <property type="entry name" value="FAM192A/Fyv6_N"/>
</dbReference>
<dbReference type="PANTHER" id="PTHR13495">
    <property type="entry name" value="NEFA-INTERACTING NUCLEAR PROTEIN NIP30"/>
    <property type="match status" value="1"/>
</dbReference>
<feature type="region of interest" description="Disordered" evidence="3">
    <location>
        <begin position="1"/>
        <end position="54"/>
    </location>
</feature>
<accession>A0A167LVU4</accession>
<protein>
    <recommendedName>
        <fullName evidence="4">FAM192A/Fyv6 N-terminal domain-containing protein</fullName>
    </recommendedName>
</protein>
<dbReference type="EMBL" id="KV417286">
    <property type="protein sequence ID" value="KZO96079.1"/>
    <property type="molecule type" value="Genomic_DNA"/>
</dbReference>